<dbReference type="PANTHER" id="PTHR11895">
    <property type="entry name" value="TRANSAMIDASE"/>
    <property type="match status" value="1"/>
</dbReference>
<protein>
    <submittedName>
        <fullName evidence="4">Acylamidase</fullName>
        <ecNumber evidence="4">3.5.1.13</ecNumber>
    </submittedName>
</protein>
<feature type="region of interest" description="Disordered" evidence="2">
    <location>
        <begin position="110"/>
        <end position="145"/>
    </location>
</feature>
<dbReference type="InterPro" id="IPR000120">
    <property type="entry name" value="Amidase"/>
</dbReference>
<name>A0A4P6Q2V6_9ACTN</name>
<keyword evidence="4" id="KW-0378">Hydrolase</keyword>
<evidence type="ECO:0000256" key="1">
    <source>
        <dbReference type="ARBA" id="ARBA00009199"/>
    </source>
</evidence>
<reference evidence="4 5" key="1">
    <citation type="submission" date="2019-02" db="EMBL/GenBank/DDBJ databases">
        <authorList>
            <person name="Khodamoradi S."/>
            <person name="Hahnke R.L."/>
            <person name="Kaempfer P."/>
            <person name="Schumann P."/>
            <person name="Rohde M."/>
            <person name="Steinert M."/>
            <person name="Luzhetskyy A."/>
            <person name="Wink J."/>
            <person name="Ruckert C."/>
        </authorList>
    </citation>
    <scope>NUCLEOTIDE SEQUENCE [LARGE SCALE GENOMIC DNA]</scope>
    <source>
        <strain evidence="4 5">M2</strain>
    </source>
</reference>
<dbReference type="Proteomes" id="UP000292235">
    <property type="component" value="Chromosome"/>
</dbReference>
<sequence length="395" mass="39622">MGQNAAVHSMGGGFAGEVAARVVRGETTAGAAVEGALEAVRRLDVEINAFTEVWAEWARERAAAVDARVARGADLPLAGVPIGVKATEGAASDQARRLMAAGAVPVGATAVPGPGTPWRTWGATDRGPTANPRRRGVSPGGSSAGSGAAVAAGMVPLATGSDGAGSTRIPAAWCGVIGYKPTTGLLPARDSAGLAVGGPIVRCVADVALYRRVVLGEHEHDGGDSAAAGPAPPRRVAWSADLGFNSVDPGVERTAGAALYTWAQRAGFAVEEAGLDLADPGARWHSRRARSGEAPSPGAAAAERRDEARLAESLAAADLLATPATPNPPHGPEGPGEAMSVGLTWLFNLTGHPAITVPAGLLPDGCPVGLQLVAAHGADGALLRAAADYERRVLA</sequence>
<proteinExistence type="inferred from homology"/>
<dbReference type="KEGG" id="strr:EKD16_16070"/>
<dbReference type="Gene3D" id="3.90.1300.10">
    <property type="entry name" value="Amidase signature (AS) domain"/>
    <property type="match status" value="1"/>
</dbReference>
<dbReference type="InterPro" id="IPR036928">
    <property type="entry name" value="AS_sf"/>
</dbReference>
<organism evidence="4 5">
    <name type="scientific">Streptomonospora litoralis</name>
    <dbReference type="NCBI Taxonomy" id="2498135"/>
    <lineage>
        <taxon>Bacteria</taxon>
        <taxon>Bacillati</taxon>
        <taxon>Actinomycetota</taxon>
        <taxon>Actinomycetes</taxon>
        <taxon>Streptosporangiales</taxon>
        <taxon>Nocardiopsidaceae</taxon>
        <taxon>Streptomonospora</taxon>
    </lineage>
</organism>
<evidence type="ECO:0000259" key="3">
    <source>
        <dbReference type="Pfam" id="PF01425"/>
    </source>
</evidence>
<dbReference type="GO" id="GO:0047680">
    <property type="term" value="F:aryl-acylamidase activity"/>
    <property type="evidence" value="ECO:0007669"/>
    <property type="project" value="UniProtKB-EC"/>
</dbReference>
<dbReference type="AlphaFoldDB" id="A0A4P6Q2V6"/>
<evidence type="ECO:0000313" key="4">
    <source>
        <dbReference type="EMBL" id="QBI54986.1"/>
    </source>
</evidence>
<feature type="compositionally biased region" description="Low complexity" evidence="2">
    <location>
        <begin position="292"/>
        <end position="301"/>
    </location>
</feature>
<comment type="similarity">
    <text evidence="1">Belongs to the amidase family.</text>
</comment>
<gene>
    <name evidence="4" type="primary">aam1</name>
    <name evidence="4" type="ORF">EKD16_16070</name>
</gene>
<keyword evidence="5" id="KW-1185">Reference proteome</keyword>
<dbReference type="PANTHER" id="PTHR11895:SF7">
    <property type="entry name" value="GLUTAMYL-TRNA(GLN) AMIDOTRANSFERASE SUBUNIT A, MITOCHONDRIAL"/>
    <property type="match status" value="1"/>
</dbReference>
<dbReference type="Pfam" id="PF01425">
    <property type="entry name" value="Amidase"/>
    <property type="match status" value="3"/>
</dbReference>
<evidence type="ECO:0000256" key="2">
    <source>
        <dbReference type="SAM" id="MobiDB-lite"/>
    </source>
</evidence>
<feature type="domain" description="Amidase" evidence="3">
    <location>
        <begin position="32"/>
        <end position="86"/>
    </location>
</feature>
<feature type="domain" description="Amidase" evidence="3">
    <location>
        <begin position="92"/>
        <end position="252"/>
    </location>
</feature>
<dbReference type="SUPFAM" id="SSF75304">
    <property type="entry name" value="Amidase signature (AS) enzymes"/>
    <property type="match status" value="1"/>
</dbReference>
<dbReference type="EC" id="3.5.1.13" evidence="4"/>
<feature type="domain" description="Amidase" evidence="3">
    <location>
        <begin position="298"/>
        <end position="383"/>
    </location>
</feature>
<dbReference type="InterPro" id="IPR023631">
    <property type="entry name" value="Amidase_dom"/>
</dbReference>
<feature type="region of interest" description="Disordered" evidence="2">
    <location>
        <begin position="284"/>
        <end position="305"/>
    </location>
</feature>
<evidence type="ECO:0000313" key="5">
    <source>
        <dbReference type="Proteomes" id="UP000292235"/>
    </source>
</evidence>
<accession>A0A4P6Q2V6</accession>
<dbReference type="EMBL" id="CP036455">
    <property type="protein sequence ID" value="QBI54986.1"/>
    <property type="molecule type" value="Genomic_DNA"/>
</dbReference>